<dbReference type="Gene3D" id="3.40.1760.10">
    <property type="entry name" value="YfbM-like super family"/>
    <property type="match status" value="1"/>
</dbReference>
<dbReference type="EMBL" id="CP108125">
    <property type="protein sequence ID" value="WTO81259.1"/>
    <property type="molecule type" value="Genomic_DNA"/>
</dbReference>
<dbReference type="Pfam" id="PF08974">
    <property type="entry name" value="DUF1877"/>
    <property type="match status" value="1"/>
</dbReference>
<organism evidence="1 2">
    <name type="scientific">Streptomyces nigra</name>
    <dbReference type="NCBI Taxonomy" id="1827580"/>
    <lineage>
        <taxon>Bacteria</taxon>
        <taxon>Bacillati</taxon>
        <taxon>Actinomycetota</taxon>
        <taxon>Actinomycetes</taxon>
        <taxon>Kitasatosporales</taxon>
        <taxon>Streptomycetaceae</taxon>
        <taxon>Streptomyces</taxon>
    </lineage>
</organism>
<sequence>MRETPWERPAAHYDPERMARDDVCPNLWAFDPAGQRAWLQSANEELVVFVTGAAARGQGAFMGFVY</sequence>
<dbReference type="InterPro" id="IPR015068">
    <property type="entry name" value="DUF1877"/>
</dbReference>
<evidence type="ECO:0000313" key="2">
    <source>
        <dbReference type="Proteomes" id="UP001622690"/>
    </source>
</evidence>
<proteinExistence type="predicted"/>
<reference evidence="1 2" key="1">
    <citation type="submission" date="2022-10" db="EMBL/GenBank/DDBJ databases">
        <title>The complete genomes of actinobacterial strains from the NBC collection.</title>
        <authorList>
            <person name="Joergensen T.S."/>
            <person name="Alvarez Arevalo M."/>
            <person name="Sterndorff E.B."/>
            <person name="Faurdal D."/>
            <person name="Vuksanovic O."/>
            <person name="Mourched A.-S."/>
            <person name="Charusanti P."/>
            <person name="Shaw S."/>
            <person name="Blin K."/>
            <person name="Weber T."/>
        </authorList>
    </citation>
    <scope>NUCLEOTIDE SEQUENCE [LARGE SCALE GENOMIC DNA]</scope>
    <source>
        <strain evidence="1 2">NBC_00206</strain>
    </source>
</reference>
<gene>
    <name evidence="1" type="ORF">OHU27_02045</name>
</gene>
<name>A0ABZ1IS54_9ACTN</name>
<dbReference type="RefSeq" id="WP_406256255.1">
    <property type="nucleotide sequence ID" value="NZ_CP108125.1"/>
</dbReference>
<accession>A0ABZ1IS54</accession>
<protein>
    <submittedName>
        <fullName evidence="1">YfbM family protein</fullName>
    </submittedName>
</protein>
<evidence type="ECO:0000313" key="1">
    <source>
        <dbReference type="EMBL" id="WTO81259.1"/>
    </source>
</evidence>
<dbReference type="InterPro" id="IPR035944">
    <property type="entry name" value="YfbM-like_sf"/>
</dbReference>
<dbReference type="Proteomes" id="UP001622690">
    <property type="component" value="Chromosome"/>
</dbReference>
<keyword evidence="2" id="KW-1185">Reference proteome</keyword>